<evidence type="ECO:0000313" key="3">
    <source>
        <dbReference type="Proteomes" id="UP000078543"/>
    </source>
</evidence>
<keyword evidence="3" id="KW-1185">Reference proteome</keyword>
<dbReference type="Proteomes" id="UP000078543">
    <property type="component" value="Unassembled WGS sequence"/>
</dbReference>
<feature type="compositionally biased region" description="Low complexity" evidence="1">
    <location>
        <begin position="11"/>
        <end position="24"/>
    </location>
</feature>
<proteinExistence type="predicted"/>
<dbReference type="AlphaFoldDB" id="A0A178N1K0"/>
<feature type="region of interest" description="Disordered" evidence="1">
    <location>
        <begin position="1"/>
        <end position="32"/>
    </location>
</feature>
<gene>
    <name evidence="2" type="ORF">A6A05_06015</name>
</gene>
<reference evidence="2 3" key="1">
    <citation type="submission" date="2016-04" db="EMBL/GenBank/DDBJ databases">
        <title>Draft genome sequence of freshwater magnetotactic bacteria Magnetospirillum marisnigri SP-1 and Magnetospirillum moscoviense BB-1.</title>
        <authorList>
            <person name="Koziaeva V."/>
            <person name="Dziuba M.V."/>
            <person name="Ivanov T.M."/>
            <person name="Kuznetsov B."/>
            <person name="Grouzdev D.S."/>
        </authorList>
    </citation>
    <scope>NUCLEOTIDE SEQUENCE [LARGE SCALE GENOMIC DNA]</scope>
    <source>
        <strain evidence="2 3">BB-1</strain>
    </source>
</reference>
<dbReference type="EMBL" id="LWQU01000022">
    <property type="protein sequence ID" value="OAN65508.1"/>
    <property type="molecule type" value="Genomic_DNA"/>
</dbReference>
<dbReference type="STRING" id="1437059.A6A05_06015"/>
<feature type="compositionally biased region" description="Basic residues" evidence="1">
    <location>
        <begin position="1"/>
        <end position="10"/>
    </location>
</feature>
<name>A0A178N1K0_9PROT</name>
<protein>
    <submittedName>
        <fullName evidence="2">Uncharacterized protein</fullName>
    </submittedName>
</protein>
<evidence type="ECO:0000313" key="2">
    <source>
        <dbReference type="EMBL" id="OAN65508.1"/>
    </source>
</evidence>
<organism evidence="2 3">
    <name type="scientific">Magnetospirillum moscoviense</name>
    <dbReference type="NCBI Taxonomy" id="1437059"/>
    <lineage>
        <taxon>Bacteria</taxon>
        <taxon>Pseudomonadati</taxon>
        <taxon>Pseudomonadota</taxon>
        <taxon>Alphaproteobacteria</taxon>
        <taxon>Rhodospirillales</taxon>
        <taxon>Rhodospirillaceae</taxon>
        <taxon>Magnetospirillum</taxon>
    </lineage>
</organism>
<comment type="caution">
    <text evidence="2">The sequence shown here is derived from an EMBL/GenBank/DDBJ whole genome shotgun (WGS) entry which is preliminary data.</text>
</comment>
<evidence type="ECO:0000256" key="1">
    <source>
        <dbReference type="SAM" id="MobiDB-lite"/>
    </source>
</evidence>
<sequence>MFGGAGHRKSSSAGAPASDGAGSAKPEKQRRLSPFEQAVQALAARPDGGAGRVRAVSLGDFREAVGDKWPRLADKVAIIVDNLIRRYIGAGNAWQRHGEDSWLLAFTAIDADEARRIVTLIAQEISRHLLGEGCVGGERPLASAACLSAGKTLSADGRVDGRVVQTALAETHAFVEHLDPNAADPGWQRMEAPAHRVVDAQPWTPIVVAKKHLVPSPWQSVGALTGETRLSLLWRPTWVASSEAISAYCARVVRVDGPASPPLEGGQAYPEGDDATAFAIDRFVTANAMRDLKTALAAGRAGTVIVPLCWSSLRLDRRAALLPLFAELQADERQRHLSLEVFRIPDDAEPQAVAEVTRFLQGLCGDVLLRVRVSSDLLCRVDELGGAKVGLDLSELRDEERMNDQRLLQTLESLQCSATQAGAGCYLWSARRRNVVGEVVGSGFDMVNGPGLMKDVGRPAAVVPAPRQRFVNSD</sequence>
<accession>A0A178N1K0</accession>